<accession>A0A1D1W8V4</accession>
<dbReference type="Proteomes" id="UP000186922">
    <property type="component" value="Unassembled WGS sequence"/>
</dbReference>
<organism evidence="1 2">
    <name type="scientific">Ramazzottius varieornatus</name>
    <name type="common">Water bear</name>
    <name type="synonym">Tardigrade</name>
    <dbReference type="NCBI Taxonomy" id="947166"/>
    <lineage>
        <taxon>Eukaryota</taxon>
        <taxon>Metazoa</taxon>
        <taxon>Ecdysozoa</taxon>
        <taxon>Tardigrada</taxon>
        <taxon>Eutardigrada</taxon>
        <taxon>Parachela</taxon>
        <taxon>Hypsibioidea</taxon>
        <taxon>Ramazzottiidae</taxon>
        <taxon>Ramazzottius</taxon>
    </lineage>
</organism>
<protein>
    <submittedName>
        <fullName evidence="1">Uncharacterized protein</fullName>
    </submittedName>
</protein>
<gene>
    <name evidence="1" type="primary">RvY_19276</name>
    <name evidence="1" type="synonym">RvY_19276.3</name>
    <name evidence="1" type="ORF">RvY_19276-3</name>
</gene>
<dbReference type="AlphaFoldDB" id="A0A1D1W8V4"/>
<keyword evidence="2" id="KW-1185">Reference proteome</keyword>
<evidence type="ECO:0000313" key="2">
    <source>
        <dbReference type="Proteomes" id="UP000186922"/>
    </source>
</evidence>
<comment type="caution">
    <text evidence="1">The sequence shown here is derived from an EMBL/GenBank/DDBJ whole genome shotgun (WGS) entry which is preliminary data.</text>
</comment>
<sequence length="117" mass="13350">MPNLRGRRRKYFPRRLCTSCFPGTCSRNLLESVTPERFWETRNDDPISKSGQGSWKPRGFMDSLCDTVGLLQLGNLHPTSCRQDSCSGNTYPCLFLLQSEEHRAGNPTGQAVGRRRW</sequence>
<reference evidence="1 2" key="1">
    <citation type="journal article" date="2016" name="Nat. Commun.">
        <title>Extremotolerant tardigrade genome and improved radiotolerance of human cultured cells by tardigrade-unique protein.</title>
        <authorList>
            <person name="Hashimoto T."/>
            <person name="Horikawa D.D."/>
            <person name="Saito Y."/>
            <person name="Kuwahara H."/>
            <person name="Kozuka-Hata H."/>
            <person name="Shin-I T."/>
            <person name="Minakuchi Y."/>
            <person name="Ohishi K."/>
            <person name="Motoyama A."/>
            <person name="Aizu T."/>
            <person name="Enomoto A."/>
            <person name="Kondo K."/>
            <person name="Tanaka S."/>
            <person name="Hara Y."/>
            <person name="Koshikawa S."/>
            <person name="Sagara H."/>
            <person name="Miura T."/>
            <person name="Yokobori S."/>
            <person name="Miyagawa K."/>
            <person name="Suzuki Y."/>
            <person name="Kubo T."/>
            <person name="Oyama M."/>
            <person name="Kohara Y."/>
            <person name="Fujiyama A."/>
            <person name="Arakawa K."/>
            <person name="Katayama T."/>
            <person name="Toyoda A."/>
            <person name="Kunieda T."/>
        </authorList>
    </citation>
    <scope>NUCLEOTIDE SEQUENCE [LARGE SCALE GENOMIC DNA]</scope>
    <source>
        <strain evidence="1 2">YOKOZUNA-1</strain>
    </source>
</reference>
<proteinExistence type="predicted"/>
<evidence type="ECO:0000313" key="1">
    <source>
        <dbReference type="EMBL" id="GAV09792.1"/>
    </source>
</evidence>
<name>A0A1D1W8V4_RAMVA</name>
<dbReference type="EMBL" id="BDGG01000027">
    <property type="protein sequence ID" value="GAV09792.1"/>
    <property type="molecule type" value="Genomic_DNA"/>
</dbReference>